<evidence type="ECO:0000256" key="10">
    <source>
        <dbReference type="ARBA" id="ARBA00023160"/>
    </source>
</evidence>
<dbReference type="GO" id="GO:0042761">
    <property type="term" value="P:very long-chain fatty acid biosynthetic process"/>
    <property type="evidence" value="ECO:0007669"/>
    <property type="project" value="TreeGrafter"/>
</dbReference>
<evidence type="ECO:0000256" key="9">
    <source>
        <dbReference type="ARBA" id="ARBA00023136"/>
    </source>
</evidence>
<dbReference type="WBParaSite" id="sdigi.contig447.g8384.t1">
    <property type="protein sequence ID" value="sdigi.contig447.g8384.t1"/>
    <property type="gene ID" value="sdigi.contig447.g8384"/>
</dbReference>
<keyword evidence="4 11" id="KW-0808">Transferase</keyword>
<evidence type="ECO:0000256" key="3">
    <source>
        <dbReference type="ARBA" id="ARBA00022516"/>
    </source>
</evidence>
<evidence type="ECO:0000256" key="4">
    <source>
        <dbReference type="ARBA" id="ARBA00022679"/>
    </source>
</evidence>
<dbReference type="AlphaFoldDB" id="A0A915PYA5"/>
<comment type="pathway">
    <text evidence="2">Lipid metabolism; fatty acid biosynthesis.</text>
</comment>
<evidence type="ECO:0000256" key="7">
    <source>
        <dbReference type="ARBA" id="ARBA00022989"/>
    </source>
</evidence>
<dbReference type="GO" id="GO:0009922">
    <property type="term" value="F:fatty acid elongase activity"/>
    <property type="evidence" value="ECO:0007669"/>
    <property type="project" value="UniProtKB-EC"/>
</dbReference>
<feature type="transmembrane region" description="Helical" evidence="11">
    <location>
        <begin position="20"/>
        <end position="37"/>
    </location>
</feature>
<feature type="transmembrane region" description="Helical" evidence="11">
    <location>
        <begin position="152"/>
        <end position="173"/>
    </location>
</feature>
<keyword evidence="5 11" id="KW-0812">Transmembrane</keyword>
<dbReference type="GO" id="GO:0034626">
    <property type="term" value="P:fatty acid elongation, polyunsaturated fatty acid"/>
    <property type="evidence" value="ECO:0007669"/>
    <property type="project" value="TreeGrafter"/>
</dbReference>
<evidence type="ECO:0000256" key="2">
    <source>
        <dbReference type="ARBA" id="ARBA00005194"/>
    </source>
</evidence>
<dbReference type="Proteomes" id="UP000887581">
    <property type="component" value="Unplaced"/>
</dbReference>
<protein>
    <recommendedName>
        <fullName evidence="11">Elongation of very long chain fatty acids protein</fullName>
        <ecNumber evidence="11">2.3.1.199</ecNumber>
    </recommendedName>
    <alternativeName>
        <fullName evidence="11">Very-long-chain 3-oxoacyl-CoA synthase</fullName>
    </alternativeName>
</protein>
<keyword evidence="9 11" id="KW-0472">Membrane</keyword>
<organism evidence="12 13">
    <name type="scientific">Setaria digitata</name>
    <dbReference type="NCBI Taxonomy" id="48799"/>
    <lineage>
        <taxon>Eukaryota</taxon>
        <taxon>Metazoa</taxon>
        <taxon>Ecdysozoa</taxon>
        <taxon>Nematoda</taxon>
        <taxon>Chromadorea</taxon>
        <taxon>Rhabditida</taxon>
        <taxon>Spirurina</taxon>
        <taxon>Spiruromorpha</taxon>
        <taxon>Filarioidea</taxon>
        <taxon>Setariidae</taxon>
        <taxon>Setaria</taxon>
    </lineage>
</organism>
<dbReference type="PANTHER" id="PTHR11157">
    <property type="entry name" value="FATTY ACID ACYL TRANSFERASE-RELATED"/>
    <property type="match status" value="1"/>
</dbReference>
<evidence type="ECO:0000256" key="6">
    <source>
        <dbReference type="ARBA" id="ARBA00022832"/>
    </source>
</evidence>
<keyword evidence="7 11" id="KW-1133">Transmembrane helix</keyword>
<feature type="transmembrane region" description="Helical" evidence="11">
    <location>
        <begin position="224"/>
        <end position="240"/>
    </location>
</feature>
<feature type="transmembrane region" description="Helical" evidence="11">
    <location>
        <begin position="185"/>
        <end position="204"/>
    </location>
</feature>
<keyword evidence="8 11" id="KW-0443">Lipid metabolism</keyword>
<evidence type="ECO:0000256" key="1">
    <source>
        <dbReference type="ARBA" id="ARBA00004141"/>
    </source>
</evidence>
<dbReference type="GO" id="GO:0019367">
    <property type="term" value="P:fatty acid elongation, saturated fatty acid"/>
    <property type="evidence" value="ECO:0007669"/>
    <property type="project" value="TreeGrafter"/>
</dbReference>
<keyword evidence="6 11" id="KW-0276">Fatty acid metabolism</keyword>
<dbReference type="Pfam" id="PF01151">
    <property type="entry name" value="ELO"/>
    <property type="match status" value="1"/>
</dbReference>
<name>A0A915PYA5_9BILA</name>
<keyword evidence="3 11" id="KW-0444">Lipid biosynthesis</keyword>
<feature type="transmembrane region" description="Helical" evidence="11">
    <location>
        <begin position="49"/>
        <end position="72"/>
    </location>
</feature>
<evidence type="ECO:0000256" key="5">
    <source>
        <dbReference type="ARBA" id="ARBA00022692"/>
    </source>
</evidence>
<evidence type="ECO:0000313" key="13">
    <source>
        <dbReference type="WBParaSite" id="sdigi.contig447.g8384.t1"/>
    </source>
</evidence>
<evidence type="ECO:0000313" key="12">
    <source>
        <dbReference type="Proteomes" id="UP000887581"/>
    </source>
</evidence>
<comment type="catalytic activity">
    <reaction evidence="11">
        <text>a very-long-chain acyl-CoA + malonyl-CoA + H(+) = a very-long-chain 3-oxoacyl-CoA + CO2 + CoA</text>
        <dbReference type="Rhea" id="RHEA:32727"/>
        <dbReference type="ChEBI" id="CHEBI:15378"/>
        <dbReference type="ChEBI" id="CHEBI:16526"/>
        <dbReference type="ChEBI" id="CHEBI:57287"/>
        <dbReference type="ChEBI" id="CHEBI:57384"/>
        <dbReference type="ChEBI" id="CHEBI:90725"/>
        <dbReference type="ChEBI" id="CHEBI:90736"/>
        <dbReference type="EC" id="2.3.1.199"/>
    </reaction>
</comment>
<dbReference type="EC" id="2.3.1.199" evidence="11"/>
<proteinExistence type="inferred from homology"/>
<sequence>MAGGLEYEAQSSKEWMRQQRPLFMFLIVAYTLFVINAPRFQKGRKCRGLPTIIFCWNTFNALADAFLLLGLLPDFVSSFQNGFYSSLCLNGELYKNSRTGKALFTFHISKIWELFDTILVILDGREVDTLHVTHHIAISVLMVYSYQYVGAMARWIAVTNLAAHFALYSYLAAQSCVWKRRTRSACVISGIQLAQFPICLLSLLKIRQFLNAKKKCETGYNGPTIIIYATFFILFIQFYIKKYGRRNSNKEVLRGNSMNFRLFTELRRKWPSKDNLT</sequence>
<comment type="similarity">
    <text evidence="11">Belongs to the ELO family.</text>
</comment>
<comment type="subcellular location">
    <subcellularLocation>
        <location evidence="1">Membrane</location>
        <topology evidence="1">Multi-pass membrane protein</topology>
    </subcellularLocation>
</comment>
<dbReference type="GO" id="GO:0030148">
    <property type="term" value="P:sphingolipid biosynthetic process"/>
    <property type="evidence" value="ECO:0007669"/>
    <property type="project" value="TreeGrafter"/>
</dbReference>
<dbReference type="GO" id="GO:0034625">
    <property type="term" value="P:fatty acid elongation, monounsaturated fatty acid"/>
    <property type="evidence" value="ECO:0007669"/>
    <property type="project" value="TreeGrafter"/>
</dbReference>
<keyword evidence="10 11" id="KW-0275">Fatty acid biosynthesis</keyword>
<dbReference type="PANTHER" id="PTHR11157:SF17">
    <property type="entry name" value="ELONGATION OF VERY LONG CHAIN FATTY ACIDS PROTEIN 6"/>
    <property type="match status" value="1"/>
</dbReference>
<dbReference type="InterPro" id="IPR002076">
    <property type="entry name" value="ELO_fam"/>
</dbReference>
<keyword evidence="12" id="KW-1185">Reference proteome</keyword>
<dbReference type="GO" id="GO:0005789">
    <property type="term" value="C:endoplasmic reticulum membrane"/>
    <property type="evidence" value="ECO:0007669"/>
    <property type="project" value="TreeGrafter"/>
</dbReference>
<evidence type="ECO:0000256" key="8">
    <source>
        <dbReference type="ARBA" id="ARBA00023098"/>
    </source>
</evidence>
<accession>A0A915PYA5</accession>
<evidence type="ECO:0000256" key="11">
    <source>
        <dbReference type="RuleBase" id="RU361115"/>
    </source>
</evidence>
<reference evidence="13" key="1">
    <citation type="submission" date="2022-11" db="UniProtKB">
        <authorList>
            <consortium name="WormBaseParasite"/>
        </authorList>
    </citation>
    <scope>IDENTIFICATION</scope>
</reference>